<protein>
    <submittedName>
        <fullName evidence="3">SRPBCC domain-containing protein</fullName>
    </submittedName>
</protein>
<dbReference type="EMBL" id="CP048711">
    <property type="protein sequence ID" value="QIB65555.1"/>
    <property type="molecule type" value="Genomic_DNA"/>
</dbReference>
<keyword evidence="4" id="KW-1185">Reference proteome</keyword>
<dbReference type="KEGG" id="kim:G3T16_09215"/>
<dbReference type="RefSeq" id="WP_163494852.1">
    <property type="nucleotide sequence ID" value="NZ_CP048711.1"/>
</dbReference>
<name>A0A6C0U582_9GAMM</name>
<evidence type="ECO:0000313" key="3">
    <source>
        <dbReference type="EMBL" id="QIB65555.1"/>
    </source>
</evidence>
<reference evidence="3 4" key="1">
    <citation type="submission" date="2020-02" db="EMBL/GenBank/DDBJ databases">
        <title>Genome sequencing for Kineobactrum sp. M2.</title>
        <authorList>
            <person name="Park S.-J."/>
        </authorList>
    </citation>
    <scope>NUCLEOTIDE SEQUENCE [LARGE SCALE GENOMIC DNA]</scope>
    <source>
        <strain evidence="3 4">M2</strain>
    </source>
</reference>
<dbReference type="SUPFAM" id="SSF55961">
    <property type="entry name" value="Bet v1-like"/>
    <property type="match status" value="1"/>
</dbReference>
<dbReference type="Gene3D" id="3.30.530.20">
    <property type="match status" value="1"/>
</dbReference>
<feature type="domain" description="Activator of Hsp90 ATPase homologue 1/2-like C-terminal" evidence="2">
    <location>
        <begin position="16"/>
        <end position="143"/>
    </location>
</feature>
<comment type="similarity">
    <text evidence="1">Belongs to the AHA1 family.</text>
</comment>
<gene>
    <name evidence="3" type="ORF">G3T16_09215</name>
</gene>
<dbReference type="CDD" id="cd07814">
    <property type="entry name" value="SRPBCC_CalC_Aha1-like"/>
    <property type="match status" value="1"/>
</dbReference>
<evidence type="ECO:0000313" key="4">
    <source>
        <dbReference type="Proteomes" id="UP000477680"/>
    </source>
</evidence>
<accession>A0A6C0U582</accession>
<dbReference type="AlphaFoldDB" id="A0A6C0U582"/>
<dbReference type="Proteomes" id="UP000477680">
    <property type="component" value="Chromosome"/>
</dbReference>
<sequence>MPDYDSANISMTVPLSAESAYAAWLDPAVLPLWLAPPPYELIHAEVEACVGASYRHDTVGPDGEHVVTGEYRELQPGKRIVKTWNYSGPNPVPRREPTLVEVEFCAGEGGTTTITITHSGLRDTTENTHYTQGWTHCLDRMKRL</sequence>
<dbReference type="InterPro" id="IPR023393">
    <property type="entry name" value="START-like_dom_sf"/>
</dbReference>
<dbReference type="Pfam" id="PF08327">
    <property type="entry name" value="AHSA1"/>
    <property type="match status" value="1"/>
</dbReference>
<dbReference type="InterPro" id="IPR013538">
    <property type="entry name" value="ASHA1/2-like_C"/>
</dbReference>
<evidence type="ECO:0000259" key="2">
    <source>
        <dbReference type="Pfam" id="PF08327"/>
    </source>
</evidence>
<evidence type="ECO:0000256" key="1">
    <source>
        <dbReference type="ARBA" id="ARBA00006817"/>
    </source>
</evidence>
<proteinExistence type="inferred from homology"/>
<organism evidence="3 4">
    <name type="scientific">Kineobactrum salinum</name>
    <dbReference type="NCBI Taxonomy" id="2708301"/>
    <lineage>
        <taxon>Bacteria</taxon>
        <taxon>Pseudomonadati</taxon>
        <taxon>Pseudomonadota</taxon>
        <taxon>Gammaproteobacteria</taxon>
        <taxon>Cellvibrionales</taxon>
        <taxon>Halieaceae</taxon>
        <taxon>Kineobactrum</taxon>
    </lineage>
</organism>